<organism evidence="8 9">
    <name type="scientific">Irregularibacter muris</name>
    <dbReference type="NCBI Taxonomy" id="1796619"/>
    <lineage>
        <taxon>Bacteria</taxon>
        <taxon>Bacillati</taxon>
        <taxon>Bacillota</taxon>
        <taxon>Clostridia</taxon>
        <taxon>Eubacteriales</taxon>
        <taxon>Eubacteriaceae</taxon>
        <taxon>Irregularibacter</taxon>
    </lineage>
</organism>
<proteinExistence type="inferred from homology"/>
<gene>
    <name evidence="7 8" type="primary">mltG</name>
    <name evidence="8" type="ORF">NSA47_03045</name>
</gene>
<dbReference type="PANTHER" id="PTHR30518:SF2">
    <property type="entry name" value="ENDOLYTIC MUREIN TRANSGLYCOSYLASE"/>
    <property type="match status" value="1"/>
</dbReference>
<keyword evidence="5 7" id="KW-0456">Lyase</keyword>
<dbReference type="GO" id="GO:0008932">
    <property type="term" value="F:lytic endotransglycosylase activity"/>
    <property type="evidence" value="ECO:0007669"/>
    <property type="project" value="UniProtKB-UniRule"/>
</dbReference>
<protein>
    <recommendedName>
        <fullName evidence="7">Endolytic murein transglycosylase</fullName>
        <ecNumber evidence="7">4.2.2.29</ecNumber>
    </recommendedName>
    <alternativeName>
        <fullName evidence="7">Peptidoglycan lytic transglycosylase</fullName>
    </alternativeName>
    <alternativeName>
        <fullName evidence="7">Peptidoglycan polymerization terminase</fullName>
    </alternativeName>
</protein>
<feature type="site" description="Important for catalytic activity" evidence="7">
    <location>
        <position position="237"/>
    </location>
</feature>
<dbReference type="Pfam" id="PF02618">
    <property type="entry name" value="YceG"/>
    <property type="match status" value="1"/>
</dbReference>
<sequence length="356" mass="40685">MNQIYTKKKNKKTPIFGSWITLLILVVVIIGGAILYYHSLIGPVTTNGEEKIIEIPQGYSMEKIATLLEKEGIIKNKFAFQAAVFLENKRGKLQSGTYALNSSASTKEIIHRISNGEVISHSVKVTIPEGYELSMIAERLEEKGLTTKEKFLEAAQQIDQYNYSFLKEIPKDRKQPLEGYLFPDTYEFSKDISEEKIIETMLNRFNRAFKDEYYERAQELDMSTDDIIIMASLVEREARQEEERALIAGVYYNRLEINMLLQCDATVQYALEDRKSRLLYSDLKIDSPYNTYKYPGLPIGPISSVGEASLKAALYPENSPYLYYVAQSNGSHIFSKTLDEHNRAKQQVANSKKSNE</sequence>
<dbReference type="EMBL" id="JANKAS010000002">
    <property type="protein sequence ID" value="MCR1897964.1"/>
    <property type="molecule type" value="Genomic_DNA"/>
</dbReference>
<comment type="subcellular location">
    <subcellularLocation>
        <location evidence="7">Cell membrane</location>
        <topology evidence="7">Single-pass membrane protein</topology>
    </subcellularLocation>
</comment>
<comment type="caution">
    <text evidence="8">The sequence shown here is derived from an EMBL/GenBank/DDBJ whole genome shotgun (WGS) entry which is preliminary data.</text>
</comment>
<dbReference type="PANTHER" id="PTHR30518">
    <property type="entry name" value="ENDOLYTIC MUREIN TRANSGLYCOSYLASE"/>
    <property type="match status" value="1"/>
</dbReference>
<feature type="transmembrane region" description="Helical" evidence="7">
    <location>
        <begin position="16"/>
        <end position="37"/>
    </location>
</feature>
<keyword evidence="6 7" id="KW-0961">Cell wall biogenesis/degradation</keyword>
<keyword evidence="3 7" id="KW-1133">Transmembrane helix</keyword>
<accession>A0AAE3HF88</accession>
<keyword evidence="1 7" id="KW-1003">Cell membrane</keyword>
<dbReference type="EC" id="4.2.2.29" evidence="7"/>
<dbReference type="GO" id="GO:0071555">
    <property type="term" value="P:cell wall organization"/>
    <property type="evidence" value="ECO:0007669"/>
    <property type="project" value="UniProtKB-KW"/>
</dbReference>
<dbReference type="HAMAP" id="MF_02065">
    <property type="entry name" value="MltG"/>
    <property type="match status" value="1"/>
</dbReference>
<evidence type="ECO:0000256" key="2">
    <source>
        <dbReference type="ARBA" id="ARBA00022692"/>
    </source>
</evidence>
<keyword evidence="9" id="KW-1185">Reference proteome</keyword>
<comment type="catalytic activity">
    <reaction evidence="7">
        <text>a peptidoglycan chain = a peptidoglycan chain with N-acetyl-1,6-anhydromuramyl-[peptide] at the reducing end + a peptidoglycan chain with N-acetylglucosamine at the non-reducing end.</text>
        <dbReference type="EC" id="4.2.2.29"/>
    </reaction>
</comment>
<dbReference type="CDD" id="cd08010">
    <property type="entry name" value="MltG_like"/>
    <property type="match status" value="1"/>
</dbReference>
<dbReference type="NCBIfam" id="TIGR00247">
    <property type="entry name" value="endolytic transglycosylase MltG"/>
    <property type="match status" value="1"/>
</dbReference>
<evidence type="ECO:0000256" key="7">
    <source>
        <dbReference type="HAMAP-Rule" id="MF_02065"/>
    </source>
</evidence>
<evidence type="ECO:0000256" key="5">
    <source>
        <dbReference type="ARBA" id="ARBA00023239"/>
    </source>
</evidence>
<dbReference type="RefSeq" id="WP_257529429.1">
    <property type="nucleotide sequence ID" value="NZ_JANKAS010000002.1"/>
</dbReference>
<evidence type="ECO:0000256" key="4">
    <source>
        <dbReference type="ARBA" id="ARBA00023136"/>
    </source>
</evidence>
<keyword evidence="4 7" id="KW-0472">Membrane</keyword>
<evidence type="ECO:0000256" key="3">
    <source>
        <dbReference type="ARBA" id="ARBA00022989"/>
    </source>
</evidence>
<comment type="similarity">
    <text evidence="7">Belongs to the transglycosylase MltG family.</text>
</comment>
<dbReference type="InterPro" id="IPR003770">
    <property type="entry name" value="MLTG-like"/>
</dbReference>
<evidence type="ECO:0000313" key="9">
    <source>
        <dbReference type="Proteomes" id="UP001205748"/>
    </source>
</evidence>
<dbReference type="Gene3D" id="3.30.160.60">
    <property type="entry name" value="Classic Zinc Finger"/>
    <property type="match status" value="1"/>
</dbReference>
<dbReference type="GO" id="GO:0005886">
    <property type="term" value="C:plasma membrane"/>
    <property type="evidence" value="ECO:0007669"/>
    <property type="project" value="UniProtKB-SubCell"/>
</dbReference>
<name>A0AAE3HF88_9FIRM</name>
<evidence type="ECO:0000256" key="1">
    <source>
        <dbReference type="ARBA" id="ARBA00022475"/>
    </source>
</evidence>
<dbReference type="GO" id="GO:0009252">
    <property type="term" value="P:peptidoglycan biosynthetic process"/>
    <property type="evidence" value="ECO:0007669"/>
    <property type="project" value="UniProtKB-UniRule"/>
</dbReference>
<dbReference type="Gene3D" id="3.30.1490.480">
    <property type="entry name" value="Endolytic murein transglycosylase"/>
    <property type="match status" value="2"/>
</dbReference>
<reference evidence="8" key="1">
    <citation type="submission" date="2022-07" db="EMBL/GenBank/DDBJ databases">
        <title>Enhanced cultured diversity of the mouse gut microbiota enables custom-made synthetic communities.</title>
        <authorList>
            <person name="Afrizal A."/>
        </authorList>
    </citation>
    <scope>NUCLEOTIDE SEQUENCE</scope>
    <source>
        <strain evidence="8">DSM 28593</strain>
    </source>
</reference>
<evidence type="ECO:0000256" key="6">
    <source>
        <dbReference type="ARBA" id="ARBA00023316"/>
    </source>
</evidence>
<keyword evidence="2 7" id="KW-0812">Transmembrane</keyword>
<dbReference type="AlphaFoldDB" id="A0AAE3HF88"/>
<comment type="function">
    <text evidence="7">Functions as a peptidoglycan terminase that cleaves nascent peptidoglycan strands endolytically to terminate their elongation.</text>
</comment>
<dbReference type="Proteomes" id="UP001205748">
    <property type="component" value="Unassembled WGS sequence"/>
</dbReference>
<evidence type="ECO:0000313" key="8">
    <source>
        <dbReference type="EMBL" id="MCR1897964.1"/>
    </source>
</evidence>